<reference evidence="1" key="1">
    <citation type="submission" date="2023-08" db="EMBL/GenBank/DDBJ databases">
        <title>A de novo genome assembly of Solanum verrucosum Schlechtendal, a Mexican diploid species geographically isolated from the other diploid A-genome species in potato relatives.</title>
        <authorList>
            <person name="Hosaka K."/>
        </authorList>
    </citation>
    <scope>NUCLEOTIDE SEQUENCE</scope>
    <source>
        <tissue evidence="1">Young leaves</tissue>
    </source>
</reference>
<dbReference type="AlphaFoldDB" id="A0AAF0ZVC4"/>
<dbReference type="Proteomes" id="UP001234989">
    <property type="component" value="Chromosome 10"/>
</dbReference>
<proteinExistence type="predicted"/>
<evidence type="ECO:0000313" key="1">
    <source>
        <dbReference type="EMBL" id="WMV51138.1"/>
    </source>
</evidence>
<accession>A0AAF0ZVC4</accession>
<evidence type="ECO:0008006" key="3">
    <source>
        <dbReference type="Google" id="ProtNLM"/>
    </source>
</evidence>
<dbReference type="PANTHER" id="PTHR33437:SF4">
    <property type="entry name" value="RETROTRANSPOSON GAG PROTEIN"/>
    <property type="match status" value="1"/>
</dbReference>
<organism evidence="1 2">
    <name type="scientific">Solanum verrucosum</name>
    <dbReference type="NCBI Taxonomy" id="315347"/>
    <lineage>
        <taxon>Eukaryota</taxon>
        <taxon>Viridiplantae</taxon>
        <taxon>Streptophyta</taxon>
        <taxon>Embryophyta</taxon>
        <taxon>Tracheophyta</taxon>
        <taxon>Spermatophyta</taxon>
        <taxon>Magnoliopsida</taxon>
        <taxon>eudicotyledons</taxon>
        <taxon>Gunneridae</taxon>
        <taxon>Pentapetalae</taxon>
        <taxon>asterids</taxon>
        <taxon>lamiids</taxon>
        <taxon>Solanales</taxon>
        <taxon>Solanaceae</taxon>
        <taxon>Solanoideae</taxon>
        <taxon>Solaneae</taxon>
        <taxon>Solanum</taxon>
    </lineage>
</organism>
<evidence type="ECO:0000313" key="2">
    <source>
        <dbReference type="Proteomes" id="UP001234989"/>
    </source>
</evidence>
<dbReference type="PANTHER" id="PTHR33437">
    <property type="entry name" value="OS06G0361200 PROTEIN"/>
    <property type="match status" value="1"/>
</dbReference>
<sequence length="208" mass="23783">MASTIEEQLASLIKAIEGLTKCRHENDAKLSKLTNKIDNMIEQRSSQAPPKLPKIQDEGESYIKQTNIKEIHLSTQGLIHIVQLNDFIIKAIKDKSESSFKFSPTYAKTCTQRIDSLKIFEGYQPPKLQQFDDKENPKEHIAHFIETSNDVGTYGDYLVKEFVSSLKENAFDWDTDLKTNSIEYWEKLEQEFLSHICHAPNSRGTTGS</sequence>
<gene>
    <name evidence="1" type="ORF">MTR67_044523</name>
</gene>
<dbReference type="EMBL" id="CP133621">
    <property type="protein sequence ID" value="WMV51138.1"/>
    <property type="molecule type" value="Genomic_DNA"/>
</dbReference>
<name>A0AAF0ZVC4_SOLVR</name>
<keyword evidence="2" id="KW-1185">Reference proteome</keyword>
<protein>
    <recommendedName>
        <fullName evidence="3">Retrotransposon gag domain-containing protein</fullName>
    </recommendedName>
</protein>